<keyword evidence="3" id="KW-1185">Reference proteome</keyword>
<accession>A0A1G7DIX0</accession>
<dbReference type="EMBL" id="FMZX01000047">
    <property type="protein sequence ID" value="SDE51433.1"/>
    <property type="molecule type" value="Genomic_DNA"/>
</dbReference>
<feature type="domain" description="Transposase IS66 central" evidence="1">
    <location>
        <begin position="2"/>
        <end position="149"/>
    </location>
</feature>
<dbReference type="PANTHER" id="PTHR33678:SF1">
    <property type="entry name" value="BLL1576 PROTEIN"/>
    <property type="match status" value="1"/>
</dbReference>
<name>A0A1G7DIX0_9PROT</name>
<reference evidence="2 3" key="1">
    <citation type="submission" date="2016-10" db="EMBL/GenBank/DDBJ databases">
        <authorList>
            <person name="de Groot N.N."/>
        </authorList>
    </citation>
    <scope>NUCLEOTIDE SEQUENCE [LARGE SCALE GENOMIC DNA]</scope>
    <source>
        <strain evidence="2 3">CPCC 100156</strain>
    </source>
</reference>
<dbReference type="Proteomes" id="UP000198925">
    <property type="component" value="Unassembled WGS sequence"/>
</dbReference>
<sequence>MLQVDGYPGFKRLVGDRTDASVGLAFCWAHMRRHFYEFHASTQSPLAAEVLAQVRALYAIEGQIRGHPAEHRRQARQERSRPVVEALHAWLQVHQDRVSAASDLAKAIRYALRHWPGLTVFLDDGRVEMDSNVVERAIRPVALSRKNALPY</sequence>
<evidence type="ECO:0000259" key="1">
    <source>
        <dbReference type="Pfam" id="PF03050"/>
    </source>
</evidence>
<protein>
    <submittedName>
        <fullName evidence="2">Transposase IS66 family protein</fullName>
    </submittedName>
</protein>
<organism evidence="2 3">
    <name type="scientific">Belnapia rosea</name>
    <dbReference type="NCBI Taxonomy" id="938405"/>
    <lineage>
        <taxon>Bacteria</taxon>
        <taxon>Pseudomonadati</taxon>
        <taxon>Pseudomonadota</taxon>
        <taxon>Alphaproteobacteria</taxon>
        <taxon>Acetobacterales</taxon>
        <taxon>Roseomonadaceae</taxon>
        <taxon>Belnapia</taxon>
    </lineage>
</organism>
<proteinExistence type="predicted"/>
<dbReference type="AlphaFoldDB" id="A0A1G7DIX0"/>
<dbReference type="PANTHER" id="PTHR33678">
    <property type="entry name" value="BLL1576 PROTEIN"/>
    <property type="match status" value="1"/>
</dbReference>
<gene>
    <name evidence="2" type="ORF">SAMN04487779_10475</name>
</gene>
<dbReference type="Pfam" id="PF03050">
    <property type="entry name" value="DDE_Tnp_IS66"/>
    <property type="match status" value="1"/>
</dbReference>
<evidence type="ECO:0000313" key="3">
    <source>
        <dbReference type="Proteomes" id="UP000198925"/>
    </source>
</evidence>
<evidence type="ECO:0000313" key="2">
    <source>
        <dbReference type="EMBL" id="SDE51433.1"/>
    </source>
</evidence>
<dbReference type="InterPro" id="IPR052344">
    <property type="entry name" value="Transposase-related"/>
</dbReference>
<dbReference type="InterPro" id="IPR004291">
    <property type="entry name" value="Transposase_IS66_central"/>
</dbReference>